<dbReference type="PROSITE" id="PS51257">
    <property type="entry name" value="PROKAR_LIPOPROTEIN"/>
    <property type="match status" value="1"/>
</dbReference>
<evidence type="ECO:0000259" key="3">
    <source>
        <dbReference type="Pfam" id="PF16998"/>
    </source>
</evidence>
<proteinExistence type="predicted"/>
<protein>
    <recommendedName>
        <fullName evidence="3">Surface antigen domain-containing protein</fullName>
    </recommendedName>
</protein>
<keyword evidence="2" id="KW-0472">Membrane</keyword>
<evidence type="ECO:0000256" key="2">
    <source>
        <dbReference type="SAM" id="Phobius"/>
    </source>
</evidence>
<evidence type="ECO:0000313" key="5">
    <source>
        <dbReference type="Proteomes" id="UP000001596"/>
    </source>
</evidence>
<gene>
    <name evidence="4" type="ordered locus">Avi_1024</name>
</gene>
<keyword evidence="2" id="KW-0812">Transmembrane</keyword>
<accession>B9JSN2</accession>
<feature type="domain" description="Surface antigen" evidence="3">
    <location>
        <begin position="38"/>
        <end position="148"/>
    </location>
</feature>
<keyword evidence="5" id="KW-1185">Reference proteome</keyword>
<feature type="transmembrane region" description="Helical" evidence="2">
    <location>
        <begin position="21"/>
        <end position="39"/>
    </location>
</feature>
<dbReference type="Proteomes" id="UP000001596">
    <property type="component" value="Chromosome 1"/>
</dbReference>
<dbReference type="STRING" id="311402.Avi_1024"/>
<sequence>MRDIAKPDRCRKGRWATSGRFMAMAALCLMLGGCVGGVMDFGGDTPKVDRSISTGTIPNEPEKRSDQDTVRNAVSSADLEKLGPSPVPWANTTTGSAGVINSISEDRSNGVICRVFVTSRHAYDGIAKFYGRTCLAGDGQWQLVNFDKQS</sequence>
<dbReference type="eggNOG" id="COG4520">
    <property type="taxonomic scope" value="Bacteria"/>
</dbReference>
<keyword evidence="2" id="KW-1133">Transmembrane helix</keyword>
<dbReference type="AlphaFoldDB" id="B9JSN2"/>
<dbReference type="InterPro" id="IPR032635">
    <property type="entry name" value="Anti_2"/>
</dbReference>
<dbReference type="RefSeq" id="WP_015915149.1">
    <property type="nucleotide sequence ID" value="NC_011989.1"/>
</dbReference>
<feature type="region of interest" description="Disordered" evidence="1">
    <location>
        <begin position="49"/>
        <end position="93"/>
    </location>
</feature>
<dbReference type="Pfam" id="PF16998">
    <property type="entry name" value="17kDa_Anti_2"/>
    <property type="match status" value="1"/>
</dbReference>
<dbReference type="KEGG" id="avi:Avi_1024"/>
<feature type="compositionally biased region" description="Basic and acidic residues" evidence="1">
    <location>
        <begin position="60"/>
        <end position="69"/>
    </location>
</feature>
<reference evidence="4 5" key="1">
    <citation type="journal article" date="2009" name="J. Bacteriol.">
        <title>Genome sequences of three Agrobacterium biovars help elucidate the evolution of multichromosome genomes in bacteria.</title>
        <authorList>
            <person name="Slater S.C."/>
            <person name="Goldman B.S."/>
            <person name="Goodner B."/>
            <person name="Setubal J.C."/>
            <person name="Farrand S.K."/>
            <person name="Nester E.W."/>
            <person name="Burr T.J."/>
            <person name="Banta L."/>
            <person name="Dickerman A.W."/>
            <person name="Paulsen I."/>
            <person name="Otten L."/>
            <person name="Suen G."/>
            <person name="Welch R."/>
            <person name="Almeida N.F."/>
            <person name="Arnold F."/>
            <person name="Burton O.T."/>
            <person name="Du Z."/>
            <person name="Ewing A."/>
            <person name="Godsy E."/>
            <person name="Heisel S."/>
            <person name="Houmiel K.L."/>
            <person name="Jhaveri J."/>
            <person name="Lu J."/>
            <person name="Miller N.M."/>
            <person name="Norton S."/>
            <person name="Chen Q."/>
            <person name="Phoolcharoen W."/>
            <person name="Ohlin V."/>
            <person name="Ondrusek D."/>
            <person name="Pride N."/>
            <person name="Stricklin S.L."/>
            <person name="Sun J."/>
            <person name="Wheeler C."/>
            <person name="Wilson L."/>
            <person name="Zhu H."/>
            <person name="Wood D.W."/>
        </authorList>
    </citation>
    <scope>NUCLEOTIDE SEQUENCE [LARGE SCALE GENOMIC DNA]</scope>
    <source>
        <strain evidence="5">S4 / ATCC BAA-846</strain>
    </source>
</reference>
<dbReference type="EMBL" id="CP000633">
    <property type="protein sequence ID" value="ACM35725.1"/>
    <property type="molecule type" value="Genomic_DNA"/>
</dbReference>
<dbReference type="HOGENOM" id="CLU_142091_0_0_5"/>
<dbReference type="GeneID" id="60681823"/>
<evidence type="ECO:0000256" key="1">
    <source>
        <dbReference type="SAM" id="MobiDB-lite"/>
    </source>
</evidence>
<organism evidence="4 5">
    <name type="scientific">Allorhizobium ampelinum (strain ATCC BAA-846 / DSM 112012 / S4)</name>
    <name type="common">Agrobacterium vitis (strain S4)</name>
    <dbReference type="NCBI Taxonomy" id="311402"/>
    <lineage>
        <taxon>Bacteria</taxon>
        <taxon>Pseudomonadati</taxon>
        <taxon>Pseudomonadota</taxon>
        <taxon>Alphaproteobacteria</taxon>
        <taxon>Hyphomicrobiales</taxon>
        <taxon>Rhizobiaceae</taxon>
        <taxon>Rhizobium/Agrobacterium group</taxon>
        <taxon>Allorhizobium</taxon>
        <taxon>Allorhizobium ampelinum</taxon>
    </lineage>
</organism>
<evidence type="ECO:0000313" key="4">
    <source>
        <dbReference type="EMBL" id="ACM35725.1"/>
    </source>
</evidence>
<name>B9JSN2_ALLAM</name>